<protein>
    <submittedName>
        <fullName evidence="1">Uncharacterized protein</fullName>
    </submittedName>
</protein>
<dbReference type="EMBL" id="HACA01013674">
    <property type="protein sequence ID" value="CDW31035.1"/>
    <property type="molecule type" value="Transcribed_RNA"/>
</dbReference>
<accession>A0A0K2TYV2</accession>
<name>A0A0K2TYV2_LEPSM</name>
<reference evidence="1" key="1">
    <citation type="submission" date="2014-05" db="EMBL/GenBank/DDBJ databases">
        <authorList>
            <person name="Chronopoulou M."/>
        </authorList>
    </citation>
    <scope>NUCLEOTIDE SEQUENCE</scope>
    <source>
        <tissue evidence="1">Whole organism</tissue>
    </source>
</reference>
<sequence>MYGSYSRVDVASLTLLIVFPSTYLCDSAHASMVKIKIKSQNRLIDFESAALFQKWTRTLRHSSRQNKCKSIINLNASTVAFRNMFFIAKEL</sequence>
<organism evidence="1">
    <name type="scientific">Lepeophtheirus salmonis</name>
    <name type="common">Salmon louse</name>
    <name type="synonym">Caligus salmonis</name>
    <dbReference type="NCBI Taxonomy" id="72036"/>
    <lineage>
        <taxon>Eukaryota</taxon>
        <taxon>Metazoa</taxon>
        <taxon>Ecdysozoa</taxon>
        <taxon>Arthropoda</taxon>
        <taxon>Crustacea</taxon>
        <taxon>Multicrustacea</taxon>
        <taxon>Hexanauplia</taxon>
        <taxon>Copepoda</taxon>
        <taxon>Siphonostomatoida</taxon>
        <taxon>Caligidae</taxon>
        <taxon>Lepeophtheirus</taxon>
    </lineage>
</organism>
<dbReference type="AlphaFoldDB" id="A0A0K2TYV2"/>
<evidence type="ECO:0000313" key="1">
    <source>
        <dbReference type="EMBL" id="CDW31035.1"/>
    </source>
</evidence>
<proteinExistence type="predicted"/>